<evidence type="ECO:0000313" key="2">
    <source>
        <dbReference type="EMBL" id="AEZ50552.1"/>
    </source>
</evidence>
<dbReference type="KEGG" id="vg:14011624"/>
<feature type="region of interest" description="Disordered" evidence="1">
    <location>
        <begin position="27"/>
        <end position="107"/>
    </location>
</feature>
<dbReference type="Proteomes" id="UP000006298">
    <property type="component" value="Segment"/>
</dbReference>
<protein>
    <submittedName>
        <fullName evidence="2">Uncharacterized protein</fullName>
    </submittedName>
</protein>
<dbReference type="InterPro" id="IPR036410">
    <property type="entry name" value="HSP_DnaJ_Cys-rich_dom_sf"/>
</dbReference>
<dbReference type="EMBL" id="JN712910">
    <property type="protein sequence ID" value="AEZ50552.1"/>
    <property type="molecule type" value="Genomic_DNA"/>
</dbReference>
<proteinExistence type="predicted"/>
<gene>
    <name evidence="2" type="ORF">BCD7_0105</name>
</gene>
<dbReference type="GeneID" id="14011624"/>
<sequence>MAKQKCPKCNGTGTRFGGVCYTCHGRGYLGSDKPKAQPKKSTTSKTTTKPKKQKKPSVPKVTTRKSGTTGKRAPRDEKNLYRSGKTGKPKVSQYRTTKQSRRPKTRG</sequence>
<feature type="compositionally biased region" description="Basic residues" evidence="1">
    <location>
        <begin position="48"/>
        <end position="57"/>
    </location>
</feature>
<reference evidence="2 3" key="1">
    <citation type="submission" date="2011-09" db="EMBL/GenBank/DDBJ databases">
        <title>Complete Genome Sequence of Bacillus cereus Bacteriophage BCD7.</title>
        <authorList>
            <person name="Lee J.-H."/>
            <person name="Shin H."/>
            <person name="Son B."/>
            <person name="Ryu S."/>
        </authorList>
    </citation>
    <scope>NUCLEOTIDE SEQUENCE [LARGE SCALE GENOMIC DNA]</scope>
</reference>
<dbReference type="Gene3D" id="6.20.20.10">
    <property type="match status" value="1"/>
</dbReference>
<accession>J9PUE1</accession>
<dbReference type="SUPFAM" id="SSF57938">
    <property type="entry name" value="DnaJ/Hsp40 cysteine-rich domain"/>
    <property type="match status" value="1"/>
</dbReference>
<name>J9PUE1_9CAUD</name>
<evidence type="ECO:0000313" key="3">
    <source>
        <dbReference type="Proteomes" id="UP000006298"/>
    </source>
</evidence>
<dbReference type="RefSeq" id="YP_007005956.1">
    <property type="nucleotide sequence ID" value="NC_019515.1"/>
</dbReference>
<feature type="compositionally biased region" description="Basic residues" evidence="1">
    <location>
        <begin position="98"/>
        <end position="107"/>
    </location>
</feature>
<keyword evidence="3" id="KW-1185">Reference proteome</keyword>
<organism evidence="2 3">
    <name type="scientific">Bacillus phage BCD7</name>
    <dbReference type="NCBI Taxonomy" id="1136534"/>
    <lineage>
        <taxon>Viruses</taxon>
        <taxon>Duplodnaviria</taxon>
        <taxon>Heunggongvirae</taxon>
        <taxon>Uroviricota</taxon>
        <taxon>Caudoviricetes</taxon>
        <taxon>Becedseptimavirus</taxon>
        <taxon>Becedseptimavirus BCD7</taxon>
    </lineage>
</organism>
<evidence type="ECO:0000256" key="1">
    <source>
        <dbReference type="SAM" id="MobiDB-lite"/>
    </source>
</evidence>